<dbReference type="GO" id="GO:0006355">
    <property type="term" value="P:regulation of DNA-templated transcription"/>
    <property type="evidence" value="ECO:0007669"/>
    <property type="project" value="InterPro"/>
</dbReference>
<dbReference type="PROSITE" id="PS51640">
    <property type="entry name" value="MRG"/>
    <property type="match status" value="1"/>
</dbReference>
<feature type="region of interest" description="Disordered" evidence="13">
    <location>
        <begin position="84"/>
        <end position="128"/>
    </location>
</feature>
<comment type="subcellular location">
    <subcellularLocation>
        <location evidence="1">Nucleus</location>
    </subcellularLocation>
</comment>
<evidence type="ECO:0000256" key="8">
    <source>
        <dbReference type="ARBA" id="ARBA00023163"/>
    </source>
</evidence>
<evidence type="ECO:0000256" key="13">
    <source>
        <dbReference type="SAM" id="MobiDB-lite"/>
    </source>
</evidence>
<dbReference type="InterPro" id="IPR053820">
    <property type="entry name" value="MSL3_chromo-like"/>
</dbReference>
<dbReference type="EMBL" id="MLGG01000013">
    <property type="protein sequence ID" value="KAK1460239.1"/>
    <property type="molecule type" value="Genomic_DNA"/>
</dbReference>
<dbReference type="Pfam" id="PF05712">
    <property type="entry name" value="MRG"/>
    <property type="match status" value="1"/>
</dbReference>
<sequence>MAPARQPPQPFSKDEKVLCFHGEMLYEAKILDIQPAESGEGFQYRIHYKGWKNTWDDWVSIDRIRKFTEENKELASQLHAQMKDLRQKSSAKPPKKGNLRVNGTDSARGSEERTAGVAATGRGPRRARDFDLEQMSSPAWDSFARVYDWVLSQQAAQYSGAQPNYASPPQRGFMSRLDYARQLAHYRHNNPVGRAEDANEHEYRQDVEASQGEYIEIKTDYASDFDYGNYETPAPASDDYLYGDVDVINHRPNQHYQQRKRRQPEPDYDEEDAAFEQHHKRRRMYSDEDEDGNVNSDLPRYYFREEYDEYDEEEAGMNQNRLKYEEEDDEVNEEETGVNRFDFEEDEGLRDYDDTLSERQYRNNLFRQRLESGEEDDTFLPNRRRKYMYSEDDFDGYDEASVRPRKKVRWASPVYEENEDEFYQADNEDEGDEDQTVGRASDSDGDVESADIIDLISISSHETVGSDDDDDRTSITSDSSIEFLGERPANANIENQHDLRRFQDGESEDAKDVVEELLQRPCGTNKRKRENSVEILLEFRLNVRRTVPDFSFPQHNEEFLIFYRIPALSFSNHPQTPASHRTTALHSPHATLALYTLISFIMAFTSRKSRPAEPLRRRPQHDQVVAWKEPRLLRADNLTLSPAPRARPYVTKDGKPNYDNRYDTSVTTLKREQPARTKSSSARSPGTSEEELPTEDGFHARPSIKLPIPDHIKAMLVDDWENITKNNQLVPLPHPHPVDDILSDYLNYERPNREDGSANMDILEEVVAGLREYFEKSLSRILLYRFERPQYHEIRKVWEKAGEEDKHKSVCDTYGPEHLCRLMVSLPELVAQTNMDQQSVARLREELSKLTVWLGKNAKNYFVSEYETPSQEYIDKARSF</sequence>
<feature type="compositionally biased region" description="Polar residues" evidence="13">
    <location>
        <begin position="676"/>
        <end position="687"/>
    </location>
</feature>
<dbReference type="Pfam" id="PF22732">
    <property type="entry name" value="MSL3_chromo-like"/>
    <property type="match status" value="1"/>
</dbReference>
<keyword evidence="10" id="KW-0539">Nucleus</keyword>
<feature type="region of interest" description="Disordered" evidence="13">
    <location>
        <begin position="417"/>
        <end position="476"/>
    </location>
</feature>
<evidence type="ECO:0000256" key="6">
    <source>
        <dbReference type="ARBA" id="ARBA00022853"/>
    </source>
</evidence>
<evidence type="ECO:0000256" key="4">
    <source>
        <dbReference type="ARBA" id="ARBA00018505"/>
    </source>
</evidence>
<evidence type="ECO:0000256" key="3">
    <source>
        <dbReference type="ARBA" id="ARBA00011353"/>
    </source>
</evidence>
<evidence type="ECO:0000256" key="11">
    <source>
        <dbReference type="ARBA" id="ARBA00057322"/>
    </source>
</evidence>
<evidence type="ECO:0000256" key="7">
    <source>
        <dbReference type="ARBA" id="ARBA00023015"/>
    </source>
</evidence>
<dbReference type="InterPro" id="IPR000953">
    <property type="entry name" value="Chromo/chromo_shadow_dom"/>
</dbReference>
<dbReference type="PANTHER" id="PTHR10880:SF15">
    <property type="entry name" value="MSL COMPLEX SUBUNIT 3"/>
    <property type="match status" value="1"/>
</dbReference>
<feature type="compositionally biased region" description="Acidic residues" evidence="13">
    <location>
        <begin position="417"/>
        <end position="435"/>
    </location>
</feature>
<evidence type="ECO:0000256" key="2">
    <source>
        <dbReference type="ARBA" id="ARBA00009093"/>
    </source>
</evidence>
<accession>A0AAI9XU43</accession>
<gene>
    <name evidence="15" type="ORF">CMEL01_03238</name>
</gene>
<dbReference type="InterPro" id="IPR016197">
    <property type="entry name" value="Chromo-like_dom_sf"/>
</dbReference>
<dbReference type="PANTHER" id="PTHR10880">
    <property type="entry name" value="MORTALITY FACTOR 4-LIKE PROTEIN"/>
    <property type="match status" value="1"/>
</dbReference>
<dbReference type="SMART" id="SM00298">
    <property type="entry name" value="CHROMO"/>
    <property type="match status" value="1"/>
</dbReference>
<dbReference type="Proteomes" id="UP001239795">
    <property type="component" value="Unassembled WGS sequence"/>
</dbReference>
<dbReference type="GO" id="GO:0006281">
    <property type="term" value="P:DNA repair"/>
    <property type="evidence" value="ECO:0007669"/>
    <property type="project" value="UniProtKB-KW"/>
</dbReference>
<dbReference type="InterPro" id="IPR026541">
    <property type="entry name" value="MRG_dom"/>
</dbReference>
<dbReference type="AlphaFoldDB" id="A0AAI9XU43"/>
<evidence type="ECO:0000313" key="16">
    <source>
        <dbReference type="Proteomes" id="UP001239795"/>
    </source>
</evidence>
<feature type="compositionally biased region" description="Basic and acidic residues" evidence="13">
    <location>
        <begin position="650"/>
        <end position="662"/>
    </location>
</feature>
<feature type="region of interest" description="Disordered" evidence="13">
    <location>
        <begin position="277"/>
        <end position="297"/>
    </location>
</feature>
<evidence type="ECO:0000313" key="15">
    <source>
        <dbReference type="EMBL" id="KAK1460239.1"/>
    </source>
</evidence>
<evidence type="ECO:0000256" key="12">
    <source>
        <dbReference type="ARBA" id="ARBA00072864"/>
    </source>
</evidence>
<keyword evidence="9" id="KW-0234">DNA repair</keyword>
<comment type="caution">
    <text evidence="15">The sequence shown here is derived from an EMBL/GenBank/DDBJ whole genome shotgun (WGS) entry which is preliminary data.</text>
</comment>
<feature type="domain" description="Chromo" evidence="14">
    <location>
        <begin position="25"/>
        <end position="76"/>
    </location>
</feature>
<keyword evidence="16" id="KW-1185">Reference proteome</keyword>
<comment type="subunit">
    <text evidence="3">Component of the NuA4 histone acetyltransferase complex.</text>
</comment>
<dbReference type="InterPro" id="IPR008676">
    <property type="entry name" value="MRG"/>
</dbReference>
<dbReference type="Gene3D" id="2.30.30.140">
    <property type="match status" value="1"/>
</dbReference>
<dbReference type="InterPro" id="IPR038217">
    <property type="entry name" value="MRG_C_sf"/>
</dbReference>
<evidence type="ECO:0000256" key="10">
    <source>
        <dbReference type="ARBA" id="ARBA00023242"/>
    </source>
</evidence>
<feature type="region of interest" description="Disordered" evidence="13">
    <location>
        <begin position="638"/>
        <end position="704"/>
    </location>
</feature>
<dbReference type="GO" id="GO:0035267">
    <property type="term" value="C:NuA4 histone acetyltransferase complex"/>
    <property type="evidence" value="ECO:0007669"/>
    <property type="project" value="TreeGrafter"/>
</dbReference>
<dbReference type="Gene3D" id="1.10.274.30">
    <property type="entry name" value="MRG domain"/>
    <property type="match status" value="1"/>
</dbReference>
<evidence type="ECO:0000256" key="1">
    <source>
        <dbReference type="ARBA" id="ARBA00004123"/>
    </source>
</evidence>
<keyword evidence="5" id="KW-0227">DNA damage</keyword>
<name>A0AAI9XU43_9PEZI</name>
<keyword evidence="8" id="KW-0804">Transcription</keyword>
<dbReference type="CDD" id="cd18983">
    <property type="entry name" value="CBD_MSL3_like"/>
    <property type="match status" value="1"/>
</dbReference>
<evidence type="ECO:0000256" key="9">
    <source>
        <dbReference type="ARBA" id="ARBA00023204"/>
    </source>
</evidence>
<feature type="region of interest" description="Disordered" evidence="13">
    <location>
        <begin position="251"/>
        <end position="270"/>
    </location>
</feature>
<proteinExistence type="inferred from homology"/>
<organism evidence="15 16">
    <name type="scientific">Colletotrichum melonis</name>
    <dbReference type="NCBI Taxonomy" id="1209925"/>
    <lineage>
        <taxon>Eukaryota</taxon>
        <taxon>Fungi</taxon>
        <taxon>Dikarya</taxon>
        <taxon>Ascomycota</taxon>
        <taxon>Pezizomycotina</taxon>
        <taxon>Sordariomycetes</taxon>
        <taxon>Hypocreomycetidae</taxon>
        <taxon>Glomerellales</taxon>
        <taxon>Glomerellaceae</taxon>
        <taxon>Colletotrichum</taxon>
        <taxon>Colletotrichum acutatum species complex</taxon>
    </lineage>
</organism>
<dbReference type="FunFam" id="1.10.274.30:FF:000004">
    <property type="entry name" value="Putative Chromatin modification-related protein eaf3"/>
    <property type="match status" value="1"/>
</dbReference>
<dbReference type="FunFam" id="2.30.30.140:FF:000149">
    <property type="entry name" value="WGS project CABT00000000 data, contig 2.3"/>
    <property type="match status" value="1"/>
</dbReference>
<keyword evidence="7" id="KW-0805">Transcription regulation</keyword>
<dbReference type="GO" id="GO:0032221">
    <property type="term" value="C:Rpd3S complex"/>
    <property type="evidence" value="ECO:0007669"/>
    <property type="project" value="TreeGrafter"/>
</dbReference>
<reference evidence="15 16" key="1">
    <citation type="submission" date="2016-10" db="EMBL/GenBank/DDBJ databases">
        <title>The genome sequence of Colletotrichum fioriniae PJ7.</title>
        <authorList>
            <person name="Baroncelli R."/>
        </authorList>
    </citation>
    <scope>NUCLEOTIDE SEQUENCE [LARGE SCALE GENOMIC DNA]</scope>
    <source>
        <strain evidence="15">Col 31</strain>
    </source>
</reference>
<protein>
    <recommendedName>
        <fullName evidence="4">Chromatin modification-related protein EAF3</fullName>
    </recommendedName>
    <alternativeName>
        <fullName evidence="12">Chromatin modification-related protein eaf3</fullName>
    </alternativeName>
</protein>
<dbReference type="GO" id="GO:0006338">
    <property type="term" value="P:chromatin remodeling"/>
    <property type="evidence" value="ECO:0007669"/>
    <property type="project" value="UniProtKB-ARBA"/>
</dbReference>
<keyword evidence="6" id="KW-0156">Chromatin regulator</keyword>
<evidence type="ECO:0000259" key="14">
    <source>
        <dbReference type="SMART" id="SM00298"/>
    </source>
</evidence>
<comment type="similarity">
    <text evidence="2">Belongs to the MRG family.</text>
</comment>
<dbReference type="SUPFAM" id="SSF54160">
    <property type="entry name" value="Chromo domain-like"/>
    <property type="match status" value="1"/>
</dbReference>
<comment type="function">
    <text evidence="11">Involved in deacetylation of histones, chromatin assembly and chromosome segregation. May act as a transcriptional oscillator, directing histone deacetylases to specific chromosomal domains. Component of the NuA4 histone acetyltransferase complex which is involved in transcriptional activation of selected genes principally by acetylation of nucleosomal histone H4 and H2A. The NuA4 complex is also involved in DNA repair.</text>
</comment>
<evidence type="ECO:0000256" key="5">
    <source>
        <dbReference type="ARBA" id="ARBA00022763"/>
    </source>
</evidence>